<evidence type="ECO:0000256" key="9">
    <source>
        <dbReference type="ARBA" id="ARBA00022759"/>
    </source>
</evidence>
<keyword evidence="10" id="KW-0227">DNA damage</keyword>
<evidence type="ECO:0000313" key="24">
    <source>
        <dbReference type="Proteomes" id="UP001221898"/>
    </source>
</evidence>
<evidence type="ECO:0000256" key="17">
    <source>
        <dbReference type="ARBA" id="ARBA00023242"/>
    </source>
</evidence>
<dbReference type="Pfam" id="PF08573">
    <property type="entry name" value="SAE2"/>
    <property type="match status" value="1"/>
</dbReference>
<keyword evidence="5" id="KW-0158">Chromosome</keyword>
<feature type="region of interest" description="Disordered" evidence="20">
    <location>
        <begin position="450"/>
        <end position="506"/>
    </location>
</feature>
<evidence type="ECO:0000256" key="14">
    <source>
        <dbReference type="ARBA" id="ARBA00023054"/>
    </source>
</evidence>
<dbReference type="GO" id="GO:0004519">
    <property type="term" value="F:endonuclease activity"/>
    <property type="evidence" value="ECO:0007669"/>
    <property type="project" value="UniProtKB-KW"/>
</dbReference>
<feature type="compositionally biased region" description="Polar residues" evidence="20">
    <location>
        <begin position="342"/>
        <end position="357"/>
    </location>
</feature>
<dbReference type="InterPro" id="IPR033316">
    <property type="entry name" value="RBBP8-like"/>
</dbReference>
<dbReference type="Proteomes" id="UP001221898">
    <property type="component" value="Unassembled WGS sequence"/>
</dbReference>
<evidence type="ECO:0000256" key="3">
    <source>
        <dbReference type="ARBA" id="ARBA00007496"/>
    </source>
</evidence>
<keyword evidence="6" id="KW-0597">Phosphoprotein</keyword>
<feature type="region of interest" description="Disordered" evidence="20">
    <location>
        <begin position="342"/>
        <end position="397"/>
    </location>
</feature>
<evidence type="ECO:0000256" key="8">
    <source>
        <dbReference type="ARBA" id="ARBA00022722"/>
    </source>
</evidence>
<evidence type="ECO:0000256" key="1">
    <source>
        <dbReference type="ARBA" id="ARBA00004123"/>
    </source>
</evidence>
<dbReference type="InterPro" id="IPR019518">
    <property type="entry name" value="CtIP_N"/>
</dbReference>
<evidence type="ECO:0000256" key="7">
    <source>
        <dbReference type="ARBA" id="ARBA00022618"/>
    </source>
</evidence>
<keyword evidence="18" id="KW-0469">Meiosis</keyword>
<accession>A0AAD7W2W2</accession>
<feature type="domain" description="DNA endonuclease activator Ctp1 C-terminal" evidence="21">
    <location>
        <begin position="788"/>
        <end position="823"/>
    </location>
</feature>
<evidence type="ECO:0000256" key="10">
    <source>
        <dbReference type="ARBA" id="ARBA00022763"/>
    </source>
</evidence>
<dbReference type="AlphaFoldDB" id="A0AAD7W2W2"/>
<evidence type="ECO:0000256" key="18">
    <source>
        <dbReference type="ARBA" id="ARBA00023254"/>
    </source>
</evidence>
<dbReference type="InterPro" id="IPR013882">
    <property type="entry name" value="Ctp1_C"/>
</dbReference>
<evidence type="ECO:0000256" key="6">
    <source>
        <dbReference type="ARBA" id="ARBA00022553"/>
    </source>
</evidence>
<evidence type="ECO:0000256" key="19">
    <source>
        <dbReference type="ARBA" id="ARBA00023306"/>
    </source>
</evidence>
<keyword evidence="19" id="KW-0131">Cell cycle</keyword>
<evidence type="ECO:0000256" key="20">
    <source>
        <dbReference type="SAM" id="MobiDB-lite"/>
    </source>
</evidence>
<evidence type="ECO:0000256" key="12">
    <source>
        <dbReference type="ARBA" id="ARBA00022801"/>
    </source>
</evidence>
<gene>
    <name evidence="23" type="ORF">AAFF_G00245550</name>
</gene>
<keyword evidence="11" id="KW-0498">Mitosis</keyword>
<dbReference type="GO" id="GO:0051301">
    <property type="term" value="P:cell division"/>
    <property type="evidence" value="ECO:0007669"/>
    <property type="project" value="UniProtKB-KW"/>
</dbReference>
<sequence length="860" mass="95593">MPLQLCKALCPQAPPFSLLSVVHISLKLESGPPGVAIFDTFSVKSSAGPKRKAERSPRPGPASQPCDPLVTDKGLSGQTDRPGERMSGSAVSGGSPCSAVPMEMPSDLFKELWARLKECHDVEVQGLQVKISKLKKERCLDAQRLEEFYSRNQQLREHQKALHDNVKVLEDRLRAGLCDRCAVTEEHMRKKQVEFESVRQQNLRLITELMNERNALQDDNKKLSQELEQLRLSGSRTPPARSPHPEEGVIPDSPVQELSLLSVVSKMRRKKEHKHVRYAEKSSSRDDPRMGIPSLNSCGLGNGVLVAETCEMEVSQITKCCTERWGGTGVVAETCPMEEASQSVLGSLSTPGAPQGSQEGGALAQNGTSPRQPSTSPDFSKDKEWPLQQRTSPVFGRSVKPFKHLEATENGPPSNLPNIKVGCRERLCTEDIPQIAPLKTCAFRGQPSVSGERAQLGVGRGEEQTSEEGGVAVDTPLDLSDRVPGGRRARRESGPPCEQQPLPERAQNRSSLAMLTAHNGDCSPSTDSLEDPYLTEDQHQHPAVLPSTLPHGKTITQHIFHIQVPDVHEPRRKKIRVVSKGCEQMSVLQLNPCARVKRSPSQDEDGDPAITDEQPWTDRSPLPELGVQRPEGETVDTDCTFISHSVLLMGPRESGPSIGREVWRNHPVPPTISLTFMAVYIEYSCIGQKANDSLAEIFDRSVYGEYESCPQDDEQDVHPHEEDQSLDMSGEKAQTPPNQAVVKQQASHNRRANASFAHVEVVRKKEERKKLKAHTCKECEVYYGDLPEAERQKKLLACSRHRARYIPPSTPDHFWEVGFPSTQTCVDRGYIKEDDEPDPRMRRRRPYNAIFSPKGKEQKT</sequence>
<feature type="region of interest" description="Disordered" evidence="20">
    <location>
        <begin position="232"/>
        <end position="252"/>
    </location>
</feature>
<keyword evidence="15" id="KW-0238">DNA-binding</keyword>
<keyword evidence="12" id="KW-0378">Hydrolase</keyword>
<dbReference type="GO" id="GO:0010792">
    <property type="term" value="P:DNA double-strand break processing involved in repair via single-strand annealing"/>
    <property type="evidence" value="ECO:0007669"/>
    <property type="project" value="TreeGrafter"/>
</dbReference>
<proteinExistence type="inferred from homology"/>
<evidence type="ECO:0000313" key="23">
    <source>
        <dbReference type="EMBL" id="KAJ8378169.1"/>
    </source>
</evidence>
<dbReference type="Pfam" id="PF10482">
    <property type="entry name" value="CtIP_N"/>
    <property type="match status" value="1"/>
</dbReference>
<dbReference type="GO" id="GO:0005634">
    <property type="term" value="C:nucleus"/>
    <property type="evidence" value="ECO:0007669"/>
    <property type="project" value="UniProtKB-SubCell"/>
</dbReference>
<feature type="region of interest" description="Disordered" evidence="20">
    <location>
        <begin position="828"/>
        <end position="860"/>
    </location>
</feature>
<keyword evidence="16" id="KW-0234">DNA repair</keyword>
<feature type="compositionally biased region" description="Basic and acidic residues" evidence="20">
    <location>
        <begin position="277"/>
        <end position="289"/>
    </location>
</feature>
<dbReference type="PANTHER" id="PTHR15107:SF4">
    <property type="entry name" value="DNA ENDONUCLEASE RBBP8"/>
    <property type="match status" value="1"/>
</dbReference>
<dbReference type="GO" id="GO:0016787">
    <property type="term" value="F:hydrolase activity"/>
    <property type="evidence" value="ECO:0007669"/>
    <property type="project" value="UniProtKB-KW"/>
</dbReference>
<keyword evidence="8" id="KW-0540">Nuclease</keyword>
<dbReference type="GO" id="GO:0005694">
    <property type="term" value="C:chromosome"/>
    <property type="evidence" value="ECO:0007669"/>
    <property type="project" value="UniProtKB-SubCell"/>
</dbReference>
<feature type="region of interest" description="Disordered" evidence="20">
    <location>
        <begin position="593"/>
        <end position="634"/>
    </location>
</feature>
<keyword evidence="13" id="KW-0862">Zinc</keyword>
<evidence type="ECO:0000256" key="16">
    <source>
        <dbReference type="ARBA" id="ARBA00023204"/>
    </source>
</evidence>
<evidence type="ECO:0000259" key="21">
    <source>
        <dbReference type="Pfam" id="PF08573"/>
    </source>
</evidence>
<dbReference type="GO" id="GO:0003684">
    <property type="term" value="F:damaged DNA binding"/>
    <property type="evidence" value="ECO:0007669"/>
    <property type="project" value="TreeGrafter"/>
</dbReference>
<comment type="caution">
    <text evidence="23">The sequence shown here is derived from an EMBL/GenBank/DDBJ whole genome shotgun (WGS) entry which is preliminary data.</text>
</comment>
<evidence type="ECO:0000259" key="22">
    <source>
        <dbReference type="Pfam" id="PF10482"/>
    </source>
</evidence>
<keyword evidence="14" id="KW-0175">Coiled coil</keyword>
<dbReference type="GO" id="GO:0051321">
    <property type="term" value="P:meiotic cell cycle"/>
    <property type="evidence" value="ECO:0007669"/>
    <property type="project" value="UniProtKB-KW"/>
</dbReference>
<keyword evidence="24" id="KW-1185">Reference proteome</keyword>
<dbReference type="EMBL" id="JAINUG010000329">
    <property type="protein sequence ID" value="KAJ8378169.1"/>
    <property type="molecule type" value="Genomic_DNA"/>
</dbReference>
<feature type="compositionally biased region" description="Polar residues" evidence="20">
    <location>
        <begin position="365"/>
        <end position="378"/>
    </location>
</feature>
<feature type="domain" description="DNA endonuclease Ctp1 N-terminal" evidence="22">
    <location>
        <begin position="109"/>
        <end position="227"/>
    </location>
</feature>
<feature type="region of interest" description="Disordered" evidence="20">
    <location>
        <begin position="708"/>
        <end position="737"/>
    </location>
</feature>
<reference evidence="23" key="1">
    <citation type="journal article" date="2023" name="Science">
        <title>Genome structures resolve the early diversification of teleost fishes.</title>
        <authorList>
            <person name="Parey E."/>
            <person name="Louis A."/>
            <person name="Montfort J."/>
            <person name="Bouchez O."/>
            <person name="Roques C."/>
            <person name="Iampietro C."/>
            <person name="Lluch J."/>
            <person name="Castinel A."/>
            <person name="Donnadieu C."/>
            <person name="Desvignes T."/>
            <person name="Floi Bucao C."/>
            <person name="Jouanno E."/>
            <person name="Wen M."/>
            <person name="Mejri S."/>
            <person name="Dirks R."/>
            <person name="Jansen H."/>
            <person name="Henkel C."/>
            <person name="Chen W.J."/>
            <person name="Zahm M."/>
            <person name="Cabau C."/>
            <person name="Klopp C."/>
            <person name="Thompson A.W."/>
            <person name="Robinson-Rechavi M."/>
            <person name="Braasch I."/>
            <person name="Lecointre G."/>
            <person name="Bobe J."/>
            <person name="Postlethwait J.H."/>
            <person name="Berthelot C."/>
            <person name="Roest Crollius H."/>
            <person name="Guiguen Y."/>
        </authorList>
    </citation>
    <scope>NUCLEOTIDE SEQUENCE</scope>
    <source>
        <strain evidence="23">NC1722</strain>
    </source>
</reference>
<keyword evidence="17" id="KW-0539">Nucleus</keyword>
<evidence type="ECO:0000256" key="15">
    <source>
        <dbReference type="ARBA" id="ARBA00023125"/>
    </source>
</evidence>
<organism evidence="23 24">
    <name type="scientific">Aldrovandia affinis</name>
    <dbReference type="NCBI Taxonomy" id="143900"/>
    <lineage>
        <taxon>Eukaryota</taxon>
        <taxon>Metazoa</taxon>
        <taxon>Chordata</taxon>
        <taxon>Craniata</taxon>
        <taxon>Vertebrata</taxon>
        <taxon>Euteleostomi</taxon>
        <taxon>Actinopterygii</taxon>
        <taxon>Neopterygii</taxon>
        <taxon>Teleostei</taxon>
        <taxon>Notacanthiformes</taxon>
        <taxon>Halosauridae</taxon>
        <taxon>Aldrovandia</taxon>
    </lineage>
</organism>
<dbReference type="PANTHER" id="PTHR15107">
    <property type="entry name" value="RETINOBLASTOMA BINDING PROTEIN 8"/>
    <property type="match status" value="1"/>
</dbReference>
<keyword evidence="9" id="KW-0255">Endonuclease</keyword>
<feature type="region of interest" description="Disordered" evidence="20">
    <location>
        <begin position="272"/>
        <end position="292"/>
    </location>
</feature>
<evidence type="ECO:0000256" key="11">
    <source>
        <dbReference type="ARBA" id="ARBA00022776"/>
    </source>
</evidence>
<evidence type="ECO:0000256" key="13">
    <source>
        <dbReference type="ARBA" id="ARBA00022833"/>
    </source>
</evidence>
<protein>
    <recommendedName>
        <fullName evidence="4">DNA endonuclease RBBP8</fullName>
    </recommendedName>
</protein>
<evidence type="ECO:0000256" key="4">
    <source>
        <dbReference type="ARBA" id="ARBA00020680"/>
    </source>
</evidence>
<keyword evidence="7" id="KW-0132">Cell division</keyword>
<evidence type="ECO:0000256" key="2">
    <source>
        <dbReference type="ARBA" id="ARBA00004286"/>
    </source>
</evidence>
<comment type="subcellular location">
    <subcellularLocation>
        <location evidence="2">Chromosome</location>
    </subcellularLocation>
    <subcellularLocation>
        <location evidence="1">Nucleus</location>
    </subcellularLocation>
</comment>
<name>A0AAD7W2W2_9TELE</name>
<comment type="similarity">
    <text evidence="3">Belongs to the COM1/SAE2/CtIP family.</text>
</comment>
<feature type="region of interest" description="Disordered" evidence="20">
    <location>
        <begin position="47"/>
        <end position="99"/>
    </location>
</feature>
<evidence type="ECO:0000256" key="5">
    <source>
        <dbReference type="ARBA" id="ARBA00022454"/>
    </source>
</evidence>